<accession>A0ACC2K079</accession>
<keyword evidence="2" id="KW-1185">Reference proteome</keyword>
<comment type="caution">
    <text evidence="1">The sequence shown here is derived from an EMBL/GenBank/DDBJ whole genome shotgun (WGS) entry which is preliminary data.</text>
</comment>
<gene>
    <name evidence="1" type="ORF">O1611_g424</name>
</gene>
<evidence type="ECO:0000313" key="1">
    <source>
        <dbReference type="EMBL" id="KAJ8133205.1"/>
    </source>
</evidence>
<proteinExistence type="predicted"/>
<dbReference type="Proteomes" id="UP001153332">
    <property type="component" value="Unassembled WGS sequence"/>
</dbReference>
<protein>
    <submittedName>
        <fullName evidence="1">Uncharacterized protein</fullName>
    </submittedName>
</protein>
<reference evidence="1" key="1">
    <citation type="submission" date="2022-12" db="EMBL/GenBank/DDBJ databases">
        <title>Genome Sequence of Lasiodiplodia mahajangana.</title>
        <authorList>
            <person name="Buettner E."/>
        </authorList>
    </citation>
    <scope>NUCLEOTIDE SEQUENCE</scope>
    <source>
        <strain evidence="1">VT137</strain>
    </source>
</reference>
<sequence length="115" mass="12479">MSDTKKDNQAIMSPPVLSDQISNEEETIGQVRELTDVEKARMQDGAAHFNRLGWKRLTVVLIVEAIALGSLGMPQAFATLGMIAGTILCVGLGLLAIYSSFVVGQVKLKYPHVQH</sequence>
<organism evidence="1 2">
    <name type="scientific">Lasiodiplodia mahajangana</name>
    <dbReference type="NCBI Taxonomy" id="1108764"/>
    <lineage>
        <taxon>Eukaryota</taxon>
        <taxon>Fungi</taxon>
        <taxon>Dikarya</taxon>
        <taxon>Ascomycota</taxon>
        <taxon>Pezizomycotina</taxon>
        <taxon>Dothideomycetes</taxon>
        <taxon>Dothideomycetes incertae sedis</taxon>
        <taxon>Botryosphaeriales</taxon>
        <taxon>Botryosphaeriaceae</taxon>
        <taxon>Lasiodiplodia</taxon>
    </lineage>
</organism>
<name>A0ACC2K079_9PEZI</name>
<evidence type="ECO:0000313" key="2">
    <source>
        <dbReference type="Proteomes" id="UP001153332"/>
    </source>
</evidence>
<dbReference type="EMBL" id="JAPUUL010000035">
    <property type="protein sequence ID" value="KAJ8133205.1"/>
    <property type="molecule type" value="Genomic_DNA"/>
</dbReference>